<dbReference type="SUPFAM" id="SSF48498">
    <property type="entry name" value="Tetracyclin repressor-like, C-terminal domain"/>
    <property type="match status" value="1"/>
</dbReference>
<evidence type="ECO:0000256" key="3">
    <source>
        <dbReference type="ARBA" id="ARBA00023163"/>
    </source>
</evidence>
<name>A0A178M8F6_9PROT</name>
<dbReference type="PANTHER" id="PTHR47506">
    <property type="entry name" value="TRANSCRIPTIONAL REGULATORY PROTEIN"/>
    <property type="match status" value="1"/>
</dbReference>
<evidence type="ECO:0000256" key="2">
    <source>
        <dbReference type="ARBA" id="ARBA00023125"/>
    </source>
</evidence>
<keyword evidence="7" id="KW-1185">Reference proteome</keyword>
<dbReference type="STRING" id="1285242.A6A04_08345"/>
<dbReference type="PANTHER" id="PTHR47506:SF1">
    <property type="entry name" value="HTH-TYPE TRANSCRIPTIONAL REGULATOR YJDC"/>
    <property type="match status" value="1"/>
</dbReference>
<feature type="DNA-binding region" description="H-T-H motif" evidence="4">
    <location>
        <begin position="38"/>
        <end position="57"/>
    </location>
</feature>
<dbReference type="GO" id="GO:0003677">
    <property type="term" value="F:DNA binding"/>
    <property type="evidence" value="ECO:0007669"/>
    <property type="project" value="UniProtKB-UniRule"/>
</dbReference>
<dbReference type="InterPro" id="IPR036271">
    <property type="entry name" value="Tet_transcr_reg_TetR-rel_C_sf"/>
</dbReference>
<dbReference type="AlphaFoldDB" id="A0A178M8F6"/>
<dbReference type="InterPro" id="IPR009057">
    <property type="entry name" value="Homeodomain-like_sf"/>
</dbReference>
<keyword evidence="3" id="KW-0804">Transcription</keyword>
<keyword evidence="2 4" id="KW-0238">DNA-binding</keyword>
<dbReference type="Pfam" id="PF00440">
    <property type="entry name" value="TetR_N"/>
    <property type="match status" value="1"/>
</dbReference>
<feature type="domain" description="HTH tetR-type" evidence="5">
    <location>
        <begin position="15"/>
        <end position="75"/>
    </location>
</feature>
<keyword evidence="1" id="KW-0805">Transcription regulation</keyword>
<evidence type="ECO:0000313" key="7">
    <source>
        <dbReference type="Proteomes" id="UP000078428"/>
    </source>
</evidence>
<gene>
    <name evidence="6" type="ORF">A6A04_08345</name>
</gene>
<dbReference type="SUPFAM" id="SSF46689">
    <property type="entry name" value="Homeodomain-like"/>
    <property type="match status" value="1"/>
</dbReference>
<evidence type="ECO:0000256" key="1">
    <source>
        <dbReference type="ARBA" id="ARBA00023015"/>
    </source>
</evidence>
<evidence type="ECO:0000259" key="5">
    <source>
        <dbReference type="PROSITE" id="PS50977"/>
    </source>
</evidence>
<accession>A0A178M8F6</accession>
<dbReference type="OrthoDB" id="9787680at2"/>
<comment type="caution">
    <text evidence="6">The sequence shown here is derived from an EMBL/GenBank/DDBJ whole genome shotgun (WGS) entry which is preliminary data.</text>
</comment>
<dbReference type="EMBL" id="LWQT01000109">
    <property type="protein sequence ID" value="OAN44813.1"/>
    <property type="molecule type" value="Genomic_DNA"/>
</dbReference>
<dbReference type="Proteomes" id="UP000078428">
    <property type="component" value="Unassembled WGS sequence"/>
</dbReference>
<dbReference type="Gene3D" id="1.10.357.10">
    <property type="entry name" value="Tetracycline Repressor, domain 2"/>
    <property type="match status" value="1"/>
</dbReference>
<dbReference type="InterPro" id="IPR001647">
    <property type="entry name" value="HTH_TetR"/>
</dbReference>
<dbReference type="PRINTS" id="PR00455">
    <property type="entry name" value="HTHTETR"/>
</dbReference>
<proteinExistence type="predicted"/>
<sequence>MKTAPITTSEPPDKMSARDRILAAANELFYKEGIRAIGIDTVIEKAGVAKMSLYRAFPSKDDLIAAFLEMRDRIYWQWWDGVVSRHPGHPRQQLNAVFQAVAKKTASPDYRGCPFVNTAVEFPDPNHPGRAVAEGNKRELRLRLRALVDGLNVPRPDLLTDQLLLLMEGAYSSGNTLGPDGPTPAVASAADAIIDSHLREKDSP</sequence>
<protein>
    <submittedName>
        <fullName evidence="6">TetR family transcriptional regulator</fullName>
    </submittedName>
</protein>
<evidence type="ECO:0000313" key="6">
    <source>
        <dbReference type="EMBL" id="OAN44813.1"/>
    </source>
</evidence>
<evidence type="ECO:0000256" key="4">
    <source>
        <dbReference type="PROSITE-ProRule" id="PRU00335"/>
    </source>
</evidence>
<dbReference type="PROSITE" id="PS50977">
    <property type="entry name" value="HTH_TETR_2"/>
    <property type="match status" value="1"/>
</dbReference>
<organism evidence="6 7">
    <name type="scientific">Paramagnetospirillum marisnigri</name>
    <dbReference type="NCBI Taxonomy" id="1285242"/>
    <lineage>
        <taxon>Bacteria</taxon>
        <taxon>Pseudomonadati</taxon>
        <taxon>Pseudomonadota</taxon>
        <taxon>Alphaproteobacteria</taxon>
        <taxon>Rhodospirillales</taxon>
        <taxon>Magnetospirillaceae</taxon>
        <taxon>Paramagnetospirillum</taxon>
    </lineage>
</organism>
<reference evidence="6 7" key="1">
    <citation type="submission" date="2016-04" db="EMBL/GenBank/DDBJ databases">
        <title>Draft genome sequence of freshwater magnetotactic bacteria Magnetospirillum marisnigri SP-1 and Magnetospirillum moscoviense BB-1.</title>
        <authorList>
            <person name="Koziaeva V."/>
            <person name="Dziuba M.V."/>
            <person name="Ivanov T.M."/>
            <person name="Kuznetsov B."/>
            <person name="Grouzdev D.S."/>
        </authorList>
    </citation>
    <scope>NUCLEOTIDE SEQUENCE [LARGE SCALE GENOMIC DNA]</scope>
    <source>
        <strain evidence="6 7">SP-1</strain>
    </source>
</reference>